<feature type="transmembrane region" description="Helical" evidence="6">
    <location>
        <begin position="295"/>
        <end position="319"/>
    </location>
</feature>
<reference evidence="9 10" key="1">
    <citation type="journal article" date="2009" name="Science">
        <title>Genome sequence, comparative analysis, and population genetics of the domestic horse.</title>
        <authorList>
            <consortium name="Broad Institute Genome Sequencing Platform"/>
            <consortium name="Broad Institute Whole Genome Assembly Team"/>
            <person name="Wade C.M."/>
            <person name="Giulotto E."/>
            <person name="Sigurdsson S."/>
            <person name="Zoli M."/>
            <person name="Gnerre S."/>
            <person name="Imsland F."/>
            <person name="Lear T.L."/>
            <person name="Adelson D.L."/>
            <person name="Bailey E."/>
            <person name="Bellone R.R."/>
            <person name="Bloecker H."/>
            <person name="Distl O."/>
            <person name="Edgar R.C."/>
            <person name="Garber M."/>
            <person name="Leeb T."/>
            <person name="Mauceli E."/>
            <person name="MacLeod J.N."/>
            <person name="Penedo M.C.T."/>
            <person name="Raison J.M."/>
            <person name="Sharpe T."/>
            <person name="Vogel J."/>
            <person name="Andersson L."/>
            <person name="Antczak D.F."/>
            <person name="Biagi T."/>
            <person name="Binns M.M."/>
            <person name="Chowdhary B.P."/>
            <person name="Coleman S.J."/>
            <person name="Della Valle G."/>
            <person name="Fryc S."/>
            <person name="Guerin G."/>
            <person name="Hasegawa T."/>
            <person name="Hill E.W."/>
            <person name="Jurka J."/>
            <person name="Kiialainen A."/>
            <person name="Lindgren G."/>
            <person name="Liu J."/>
            <person name="Magnani E."/>
            <person name="Mickelson J.R."/>
            <person name="Murray J."/>
            <person name="Nergadze S.G."/>
            <person name="Onofrio R."/>
            <person name="Pedroni S."/>
            <person name="Piras M.F."/>
            <person name="Raudsepp T."/>
            <person name="Rocchi M."/>
            <person name="Roeed K.H."/>
            <person name="Ryder O.A."/>
            <person name="Searle S."/>
            <person name="Skow L."/>
            <person name="Swinburne J.E."/>
            <person name="Syvaenen A.C."/>
            <person name="Tozaki T."/>
            <person name="Valberg S.J."/>
            <person name="Vaudin M."/>
            <person name="White J.R."/>
            <person name="Zody M.C."/>
            <person name="Lander E.S."/>
            <person name="Lindblad-Toh K."/>
        </authorList>
    </citation>
    <scope>NUCLEOTIDE SEQUENCE [LARGE SCALE GENOMIC DNA]</scope>
    <source>
        <strain evidence="9 10">Thoroughbred</strain>
    </source>
</reference>
<organism evidence="9 10">
    <name type="scientific">Equus caballus</name>
    <name type="common">Horse</name>
    <dbReference type="NCBI Taxonomy" id="9796"/>
    <lineage>
        <taxon>Eukaryota</taxon>
        <taxon>Metazoa</taxon>
        <taxon>Chordata</taxon>
        <taxon>Craniata</taxon>
        <taxon>Vertebrata</taxon>
        <taxon>Euteleostomi</taxon>
        <taxon>Mammalia</taxon>
        <taxon>Eutheria</taxon>
        <taxon>Laurasiatheria</taxon>
        <taxon>Perissodactyla</taxon>
        <taxon>Equidae</taxon>
        <taxon>Equus</taxon>
    </lineage>
</organism>
<dbReference type="Proteomes" id="UP000002281">
    <property type="component" value="Chromosome 14"/>
</dbReference>
<dbReference type="GeneTree" id="ENSGT00940000158156"/>
<dbReference type="VGNC" id="VGNC:55409">
    <property type="gene designation" value="ATP6AP1L"/>
</dbReference>
<evidence type="ECO:0000259" key="8">
    <source>
        <dbReference type="Pfam" id="PF20520"/>
    </source>
</evidence>
<evidence type="ECO:0000256" key="1">
    <source>
        <dbReference type="ARBA" id="ARBA00004167"/>
    </source>
</evidence>
<dbReference type="PANTHER" id="PTHR12471:SF3">
    <property type="entry name" value="ATPASE, H+ TRANSPORTING, LYSOSOMAL ACCESSORY PROTEIN 1-LIKE"/>
    <property type="match status" value="1"/>
</dbReference>
<dbReference type="FunFam" id="2.40.160.110:FF:000003">
    <property type="entry name" value="ATPase H+ transporting accessory protein 1"/>
    <property type="match status" value="1"/>
</dbReference>
<dbReference type="InterPro" id="IPR046756">
    <property type="entry name" value="VAS1/VOA1_TM"/>
</dbReference>
<evidence type="ECO:0000313" key="11">
    <source>
        <dbReference type="VGNC" id="VGNC:55409"/>
    </source>
</evidence>
<dbReference type="AlphaFoldDB" id="F7DH40"/>
<dbReference type="Ensembl" id="ENSECAT00000021529.3">
    <property type="protein sequence ID" value="ENSECAP00000017736.3"/>
    <property type="gene ID" value="ENSECAG00000020318.4"/>
</dbReference>
<dbReference type="GO" id="GO:0001671">
    <property type="term" value="F:ATPase activator activity"/>
    <property type="evidence" value="ECO:0000318"/>
    <property type="project" value="GO_Central"/>
</dbReference>
<keyword evidence="10" id="KW-1185">Reference proteome</keyword>
<evidence type="ECO:0000256" key="5">
    <source>
        <dbReference type="ARBA" id="ARBA00023136"/>
    </source>
</evidence>
<evidence type="ECO:0000259" key="7">
    <source>
        <dbReference type="Pfam" id="PF05827"/>
    </source>
</evidence>
<evidence type="ECO:0000256" key="3">
    <source>
        <dbReference type="ARBA" id="ARBA00022692"/>
    </source>
</evidence>
<dbReference type="Pfam" id="PF05827">
    <property type="entry name" value="VAS1_LD"/>
    <property type="match status" value="1"/>
</dbReference>
<feature type="domain" description="V-type proton ATPase subunit S1 luminal" evidence="7">
    <location>
        <begin position="128"/>
        <end position="274"/>
    </location>
</feature>
<dbReference type="InterPro" id="IPR008388">
    <property type="entry name" value="Ac45_acc_su"/>
</dbReference>
<name>F7DH40_HORSE</name>
<evidence type="ECO:0000256" key="6">
    <source>
        <dbReference type="SAM" id="Phobius"/>
    </source>
</evidence>
<dbReference type="Gene3D" id="2.40.160.110">
    <property type="match status" value="1"/>
</dbReference>
<feature type="domain" description="V-type proton ATPase subunit S1/VOA1 transmembrane" evidence="8">
    <location>
        <begin position="291"/>
        <end position="326"/>
    </location>
</feature>
<keyword evidence="4 6" id="KW-1133">Transmembrane helix</keyword>
<dbReference type="GO" id="GO:0098588">
    <property type="term" value="C:bounding membrane of organelle"/>
    <property type="evidence" value="ECO:0007669"/>
    <property type="project" value="UniProtKB-ARBA"/>
</dbReference>
<reference evidence="9" key="3">
    <citation type="submission" date="2025-09" db="UniProtKB">
        <authorList>
            <consortium name="Ensembl"/>
        </authorList>
    </citation>
    <scope>IDENTIFICATION</scope>
    <source>
        <strain evidence="9">Thoroughbred</strain>
    </source>
</reference>
<keyword evidence="5 6" id="KW-0472">Membrane</keyword>
<dbReference type="GO" id="GO:0030641">
    <property type="term" value="P:regulation of cellular pH"/>
    <property type="evidence" value="ECO:0000318"/>
    <property type="project" value="GO_Central"/>
</dbReference>
<reference evidence="9" key="2">
    <citation type="submission" date="2025-08" db="UniProtKB">
        <authorList>
            <consortium name="Ensembl"/>
        </authorList>
    </citation>
    <scope>IDENTIFICATION</scope>
    <source>
        <strain evidence="9">Thoroughbred</strain>
    </source>
</reference>
<gene>
    <name evidence="9 11" type="primary">ATP6AP1L</name>
</gene>
<evidence type="ECO:0000313" key="9">
    <source>
        <dbReference type="Ensembl" id="ENSECAP00000017736.3"/>
    </source>
</evidence>
<comment type="similarity">
    <text evidence="2">Belongs to the vacuolar ATPase subunit S1 family.</text>
</comment>
<dbReference type="Bgee" id="ENSECAG00000020318">
    <property type="expression patterns" value="Expressed in brainstem and 21 other cell types or tissues"/>
</dbReference>
<dbReference type="HOGENOM" id="CLU_071317_1_0_1"/>
<dbReference type="GO" id="GO:0012505">
    <property type="term" value="C:endomembrane system"/>
    <property type="evidence" value="ECO:0007669"/>
    <property type="project" value="UniProtKB-ARBA"/>
</dbReference>
<feature type="transmembrane region" description="Helical" evidence="6">
    <location>
        <begin position="31"/>
        <end position="53"/>
    </location>
</feature>
<dbReference type="Pfam" id="PF20520">
    <property type="entry name" value="Ac45-VOA1_TM"/>
    <property type="match status" value="1"/>
</dbReference>
<accession>F7DH40</accession>
<dbReference type="GO" id="GO:0033176">
    <property type="term" value="C:proton-transporting V-type ATPase complex"/>
    <property type="evidence" value="ECO:0000318"/>
    <property type="project" value="GO_Central"/>
</dbReference>
<evidence type="ECO:0000256" key="4">
    <source>
        <dbReference type="ARBA" id="ARBA00022989"/>
    </source>
</evidence>
<evidence type="ECO:0000256" key="2">
    <source>
        <dbReference type="ARBA" id="ARBA00009037"/>
    </source>
</evidence>
<sequence length="370" mass="41715">MNSTGNSELGHVCKNVLCLKKLIHFLMGRKILFSFSLIFLCMGLSLTLDQILARKNVSFSSQTSSDKEVVVNSDQQNNGDMKPIQNFTAIPMTQALNCNLSRQGHLEKEHWNAFSRHSPVNVSMDGVPCILFWAKRITIKFKNQTQLDLTDEAFGQKATVDAGNSNCREESATLSLKFDDAQNPKGLDVRFTLINYNKLSIQGWFSLHRVEIIFNNSIQATFNATGIYAPSRYSYHCQRVSSLQRYDALLVPSDTDDTSSLWEVTFVDFQIQGFTIKGGQFAKARDCASALSPAILMGLAMSLILLLVLAYALHMLVYLRYLERHYDVIASPAHLPRLRARDAAEEKELLRSQAVERCELRSQQIGKIYV</sequence>
<proteinExistence type="inferred from homology"/>
<keyword evidence="3 6" id="KW-0812">Transmembrane</keyword>
<comment type="subcellular location">
    <subcellularLocation>
        <location evidence="1">Membrane</location>
        <topology evidence="1">Single-pass membrane protein</topology>
    </subcellularLocation>
</comment>
<dbReference type="GO" id="GO:0030659">
    <property type="term" value="C:cytoplasmic vesicle membrane"/>
    <property type="evidence" value="ECO:0007669"/>
    <property type="project" value="UniProtKB-ARBA"/>
</dbReference>
<protein>
    <submittedName>
        <fullName evidence="9">ATPase H+ transporting accessory protein 1 like</fullName>
    </submittedName>
</protein>
<evidence type="ECO:0000313" key="10">
    <source>
        <dbReference type="Proteomes" id="UP000002281"/>
    </source>
</evidence>
<dbReference type="PANTHER" id="PTHR12471">
    <property type="entry name" value="VACUOLAR ATP SYNTHASE SUBUNIT S1"/>
    <property type="match status" value="1"/>
</dbReference>
<dbReference type="InterPro" id="IPR046755">
    <property type="entry name" value="VAS1_LD"/>
</dbReference>